<dbReference type="Proteomes" id="UP000308267">
    <property type="component" value="Unassembled WGS sequence"/>
</dbReference>
<dbReference type="PANTHER" id="PTHR47331:SF1">
    <property type="entry name" value="GAG-LIKE PROTEIN"/>
    <property type="match status" value="1"/>
</dbReference>
<dbReference type="EMBL" id="SJOL01012277">
    <property type="protein sequence ID" value="TGZ46059.1"/>
    <property type="molecule type" value="Genomic_DNA"/>
</dbReference>
<dbReference type="OrthoDB" id="6243624at2759"/>
<accession>A0A4S2KE71</accession>
<name>A0A4S2KE71_OPIFE</name>
<dbReference type="STRING" id="147828.A0A4S2KE71"/>
<reference evidence="2 3" key="1">
    <citation type="journal article" date="2019" name="BMC Genomics">
        <title>New insights from Opisthorchis felineus genome: update on genomics of the epidemiologically important liver flukes.</title>
        <authorList>
            <person name="Ershov N.I."/>
            <person name="Mordvinov V.A."/>
            <person name="Prokhortchouk E.B."/>
            <person name="Pakharukova M.Y."/>
            <person name="Gunbin K.V."/>
            <person name="Ustyantsev K."/>
            <person name="Genaev M.A."/>
            <person name="Blinov A.G."/>
            <person name="Mazur A."/>
            <person name="Boulygina E."/>
            <person name="Tsygankova S."/>
            <person name="Khrameeva E."/>
            <person name="Chekanov N."/>
            <person name="Fan G."/>
            <person name="Xiao A."/>
            <person name="Zhang H."/>
            <person name="Xu X."/>
            <person name="Yang H."/>
            <person name="Solovyev V."/>
            <person name="Lee S.M."/>
            <person name="Liu X."/>
            <person name="Afonnikov D.A."/>
            <person name="Skryabin K.G."/>
        </authorList>
    </citation>
    <scope>NUCLEOTIDE SEQUENCE [LARGE SCALE GENOMIC DNA]</scope>
    <source>
        <strain evidence="2">AK-0245</strain>
        <tissue evidence="2">Whole organism</tissue>
    </source>
</reference>
<feature type="compositionally biased region" description="Polar residues" evidence="1">
    <location>
        <begin position="1"/>
        <end position="15"/>
    </location>
</feature>
<dbReference type="GO" id="GO:0008270">
    <property type="term" value="F:zinc ion binding"/>
    <property type="evidence" value="ECO:0007669"/>
    <property type="project" value="InterPro"/>
</dbReference>
<evidence type="ECO:0000313" key="2">
    <source>
        <dbReference type="EMBL" id="TGZ46059.1"/>
    </source>
</evidence>
<evidence type="ECO:0000256" key="1">
    <source>
        <dbReference type="SAM" id="MobiDB-lite"/>
    </source>
</evidence>
<evidence type="ECO:0000313" key="3">
    <source>
        <dbReference type="Proteomes" id="UP000308267"/>
    </source>
</evidence>
<protein>
    <recommendedName>
        <fullName evidence="4">CCHC-type domain-containing protein</fullName>
    </recommendedName>
</protein>
<sequence>MSSEEQYRAQTQQRRVGNETRHNLLAVQKGTYGLSPLCDGRHGLAFCQKFTDLSTQATWRVVKKKRLCFMCLRPGHASAKCDSPKECGIESCSESHHHLLHVMPDDNKTISVGLCNWTSQAESGTCLDVVPVRVEGPHGSVLKYALLDSGLDVTLVARDLLDEVGLNGAPTILDLSKVSGTTTVKAESLRVEFESIGSGETVAVQQAFSIRSLPVSPSVVGPTKIVSQYEHLKDTTFVELSDKRWEY</sequence>
<comment type="caution">
    <text evidence="2">The sequence shown here is derived from an EMBL/GenBank/DDBJ whole genome shotgun (WGS) entry which is preliminary data.</text>
</comment>
<organism evidence="2 3">
    <name type="scientific">Opisthorchis felineus</name>
    <dbReference type="NCBI Taxonomy" id="147828"/>
    <lineage>
        <taxon>Eukaryota</taxon>
        <taxon>Metazoa</taxon>
        <taxon>Spiralia</taxon>
        <taxon>Lophotrochozoa</taxon>
        <taxon>Platyhelminthes</taxon>
        <taxon>Trematoda</taxon>
        <taxon>Digenea</taxon>
        <taxon>Opisthorchiida</taxon>
        <taxon>Opisthorchiata</taxon>
        <taxon>Opisthorchiidae</taxon>
        <taxon>Opisthorchis</taxon>
    </lineage>
</organism>
<keyword evidence="3" id="KW-1185">Reference proteome</keyword>
<dbReference type="GO" id="GO:0003676">
    <property type="term" value="F:nucleic acid binding"/>
    <property type="evidence" value="ECO:0007669"/>
    <property type="project" value="InterPro"/>
</dbReference>
<proteinExistence type="predicted"/>
<evidence type="ECO:0008006" key="4">
    <source>
        <dbReference type="Google" id="ProtNLM"/>
    </source>
</evidence>
<gene>
    <name evidence="2" type="ORF">CRM22_011152</name>
</gene>
<dbReference type="PANTHER" id="PTHR47331">
    <property type="entry name" value="PHD-TYPE DOMAIN-CONTAINING PROTEIN"/>
    <property type="match status" value="1"/>
</dbReference>
<feature type="region of interest" description="Disordered" evidence="1">
    <location>
        <begin position="1"/>
        <end position="21"/>
    </location>
</feature>
<dbReference type="SUPFAM" id="SSF57756">
    <property type="entry name" value="Retrovirus zinc finger-like domains"/>
    <property type="match status" value="1"/>
</dbReference>
<dbReference type="AlphaFoldDB" id="A0A4S2KE71"/>
<dbReference type="InterPro" id="IPR036875">
    <property type="entry name" value="Znf_CCHC_sf"/>
</dbReference>